<evidence type="ECO:0000256" key="2">
    <source>
        <dbReference type="ARBA" id="ARBA00022840"/>
    </source>
</evidence>
<gene>
    <name evidence="6" type="ORF">DB32_003561</name>
</gene>
<evidence type="ECO:0000313" key="6">
    <source>
        <dbReference type="EMBL" id="AKF06412.1"/>
    </source>
</evidence>
<dbReference type="Proteomes" id="UP000034883">
    <property type="component" value="Chromosome"/>
</dbReference>
<feature type="domain" description="Orc1-like AAA ATPase" evidence="5">
    <location>
        <begin position="99"/>
        <end position="267"/>
    </location>
</feature>
<dbReference type="AlphaFoldDB" id="A0A0F6W3B1"/>
<organism evidence="6 7">
    <name type="scientific">Sandaracinus amylolyticus</name>
    <dbReference type="NCBI Taxonomy" id="927083"/>
    <lineage>
        <taxon>Bacteria</taxon>
        <taxon>Pseudomonadati</taxon>
        <taxon>Myxococcota</taxon>
        <taxon>Polyangia</taxon>
        <taxon>Polyangiales</taxon>
        <taxon>Sandaracinaceae</taxon>
        <taxon>Sandaracinus</taxon>
    </lineage>
</organism>
<sequence length="940" mass="101401">MNLATQVCGHCGFENPRAFRACAGCGQALGAAPRPNGRGYLGGHGERTIVGVGGPSIDTRTTDVGDSTPPPVHVEESEPSLVGQHDASGAIRTGIETSFRRGVPTLVALEGGAGSGRTRLLFHAAELAARISPEVRVMYGLCREGDGPNAPISRMILERFGVTPSSSPSAVRGQMATIVAETLRSTDAITVSETAHLLGHVSGVPFPDSPFLMPLEDRPEELRRRAREAFARFVEGDAKQRPILVLLDNVHLAENDAWDLLQVMLSVDAPIAAVIAGEPPVGDRAAQLRAAGGVVSGPIAPLAESEIGSLLHVFLPTLRHAGEPVVAALAFRSRGNPGALRELVFALLEAGFFKRTDAGLVADVAQLEGGGLPVTIEDAIEARLARLDDLERATLDRAAVVGEVASDRAVLAQMRSERRPPGNRANPATLWPDDEDEVALATALLRLEEKGFLERLEETELAGGHEYRFVHSETRHFVYRAQPAELLARRHATVAHWITVTLELQRDGVAAMAAPHLEKAGMASRAGRAYLEAAKDELATMHTQSALRHVEKALELIPADEISRRIDALHVLGSLLTTLGRYDEATSAFAEMLEVSWRVGARGKGGAALNRIARVHRMRGEEEQARALLIRALELFRAAEDLRGVASTLDDLAQVERLRGDLEGALNAATEALAIRRGHGDARGEAVSLTTLGLIEHARGNLDLAEQSFRAALEIRESIGDRAGVMQSFNTLGIVAFERGDADRAEAAWRAALQEGRKMADRRTQTFVLNNLGEALGKAGRVDEAQASLEEARALAHELGDRRAMAEIERNLGLVALRRGDERAESILQRALAMAEEYGAKEAIALAHRAVGQLRAETIFDATGQIDRRAEESFLVAIDLFRDIGNEKDAARALSDLGQHLVERGDLDSAKERLREARAIMRRIGLAELERVERTLLELG</sequence>
<dbReference type="PANTHER" id="PTHR16305:SF28">
    <property type="entry name" value="GUANYLATE CYCLASE DOMAIN-CONTAINING PROTEIN"/>
    <property type="match status" value="1"/>
</dbReference>
<protein>
    <submittedName>
        <fullName evidence="6">Putative regulatory protein (AfsR-like protein)</fullName>
    </submittedName>
</protein>
<dbReference type="InterPro" id="IPR027417">
    <property type="entry name" value="P-loop_NTPase"/>
</dbReference>
<keyword evidence="1" id="KW-0547">Nucleotide-binding</keyword>
<evidence type="ECO:0000256" key="3">
    <source>
        <dbReference type="SAM" id="Coils"/>
    </source>
</evidence>
<dbReference type="GO" id="GO:0004016">
    <property type="term" value="F:adenylate cyclase activity"/>
    <property type="evidence" value="ECO:0007669"/>
    <property type="project" value="TreeGrafter"/>
</dbReference>
<keyword evidence="7" id="KW-1185">Reference proteome</keyword>
<dbReference type="Pfam" id="PF13424">
    <property type="entry name" value="TPR_12"/>
    <property type="match status" value="3"/>
</dbReference>
<evidence type="ECO:0000256" key="4">
    <source>
        <dbReference type="SAM" id="MobiDB-lite"/>
    </source>
</evidence>
<proteinExistence type="predicted"/>
<dbReference type="EMBL" id="CP011125">
    <property type="protein sequence ID" value="AKF06412.1"/>
    <property type="molecule type" value="Genomic_DNA"/>
</dbReference>
<dbReference type="Pfam" id="PF13374">
    <property type="entry name" value="TPR_10"/>
    <property type="match status" value="1"/>
</dbReference>
<dbReference type="InterPro" id="IPR019734">
    <property type="entry name" value="TPR_rpt"/>
</dbReference>
<dbReference type="Pfam" id="PF13191">
    <property type="entry name" value="AAA_16"/>
    <property type="match status" value="1"/>
</dbReference>
<dbReference type="GO" id="GO:0005737">
    <property type="term" value="C:cytoplasm"/>
    <property type="evidence" value="ECO:0007669"/>
    <property type="project" value="TreeGrafter"/>
</dbReference>
<dbReference type="STRING" id="927083.DB32_003561"/>
<dbReference type="GO" id="GO:0005524">
    <property type="term" value="F:ATP binding"/>
    <property type="evidence" value="ECO:0007669"/>
    <property type="project" value="UniProtKB-KW"/>
</dbReference>
<reference evidence="6 7" key="1">
    <citation type="submission" date="2015-03" db="EMBL/GenBank/DDBJ databases">
        <title>Genome assembly of Sandaracinus amylolyticus DSM 53668.</title>
        <authorList>
            <person name="Sharma G."/>
            <person name="Subramanian S."/>
        </authorList>
    </citation>
    <scope>NUCLEOTIDE SEQUENCE [LARGE SCALE GENOMIC DNA]</scope>
    <source>
        <strain evidence="6 7">DSM 53668</strain>
    </source>
</reference>
<keyword evidence="3" id="KW-0175">Coiled coil</keyword>
<keyword evidence="2" id="KW-0067">ATP-binding</keyword>
<accession>A0A0F6W3B1</accession>
<evidence type="ECO:0000259" key="5">
    <source>
        <dbReference type="Pfam" id="PF13191"/>
    </source>
</evidence>
<dbReference type="Gene3D" id="1.25.40.10">
    <property type="entry name" value="Tetratricopeptide repeat domain"/>
    <property type="match status" value="3"/>
</dbReference>
<name>A0A0F6W3B1_9BACT</name>
<dbReference type="KEGG" id="samy:DB32_003561"/>
<dbReference type="SUPFAM" id="SSF52540">
    <property type="entry name" value="P-loop containing nucleoside triphosphate hydrolases"/>
    <property type="match status" value="1"/>
</dbReference>
<feature type="coiled-coil region" evidence="3">
    <location>
        <begin position="782"/>
        <end position="809"/>
    </location>
</feature>
<feature type="region of interest" description="Disordered" evidence="4">
    <location>
        <begin position="50"/>
        <end position="83"/>
    </location>
</feature>
<dbReference type="OrthoDB" id="5477035at2"/>
<dbReference type="InterPro" id="IPR011990">
    <property type="entry name" value="TPR-like_helical_dom_sf"/>
</dbReference>
<dbReference type="SUPFAM" id="SSF48452">
    <property type="entry name" value="TPR-like"/>
    <property type="match status" value="3"/>
</dbReference>
<evidence type="ECO:0000313" key="7">
    <source>
        <dbReference type="Proteomes" id="UP000034883"/>
    </source>
</evidence>
<dbReference type="RefSeq" id="WP_053233590.1">
    <property type="nucleotide sequence ID" value="NZ_CP011125.1"/>
</dbReference>
<dbReference type="SMART" id="SM00028">
    <property type="entry name" value="TPR"/>
    <property type="match status" value="9"/>
</dbReference>
<evidence type="ECO:0000256" key="1">
    <source>
        <dbReference type="ARBA" id="ARBA00022741"/>
    </source>
</evidence>
<dbReference type="PANTHER" id="PTHR16305">
    <property type="entry name" value="TESTICULAR SOLUBLE ADENYLYL CYCLASE"/>
    <property type="match status" value="1"/>
</dbReference>
<dbReference type="InterPro" id="IPR041664">
    <property type="entry name" value="AAA_16"/>
</dbReference>